<dbReference type="SUPFAM" id="SSF103263">
    <property type="entry name" value="Chorismate synthase, AroC"/>
    <property type="match status" value="1"/>
</dbReference>
<dbReference type="PANTHER" id="PTHR21085">
    <property type="entry name" value="CHORISMATE SYNTHASE"/>
    <property type="match status" value="1"/>
</dbReference>
<dbReference type="PROSITE" id="PS00787">
    <property type="entry name" value="CHORISMATE_SYNTHASE_1"/>
    <property type="match status" value="1"/>
</dbReference>
<dbReference type="HAMAP" id="MF_00300">
    <property type="entry name" value="Chorismate_synth"/>
    <property type="match status" value="1"/>
</dbReference>
<feature type="binding site" evidence="11">
    <location>
        <position position="331"/>
    </location>
    <ligand>
        <name>FMN</name>
        <dbReference type="ChEBI" id="CHEBI:58210"/>
    </ligand>
</feature>
<dbReference type="PANTHER" id="PTHR21085:SF0">
    <property type="entry name" value="CHORISMATE SYNTHASE"/>
    <property type="match status" value="1"/>
</dbReference>
<dbReference type="Pfam" id="PF01264">
    <property type="entry name" value="Chorismate_synt"/>
    <property type="match status" value="1"/>
</dbReference>
<dbReference type="NCBIfam" id="TIGR00033">
    <property type="entry name" value="aroC"/>
    <property type="match status" value="1"/>
</dbReference>
<keyword evidence="7 11" id="KW-0274">FAD</keyword>
<keyword evidence="8 11" id="KW-0521">NADP</keyword>
<sequence>MSGSYGKMIKMTIFGESHGPSIGLVIDGLPPGIIINEEAIKQEMMRRAPGQSALSTERRERDQFVIQSGVFEGRTTGTPLCALIANSDTRSGDYSYLKDIMRPGHADLGGKIRAQGFNDYRGGGHFSGRLTAPLVLLGAIARQVLEERGITIGTHIAAIGEVQDGVFDPVTVSETVLTRLRQMSFPVLDLKQAEKMQSVILQAKAAGDSVGGVVECAITGMPAGIGEPFFDSLESVLAHALFSIPAVKGLEFGAGFALAKMLGSAANDAMYYEGASVKARTNHNGGIIGGITNGMPIIFRTAFKPTPSISVPQESVNVVTQQSTQLVIQGRHDPCIVPRALPVVESIAAWMLLDMLLLSEKRRW</sequence>
<reference evidence="13" key="2">
    <citation type="journal article" date="2021" name="PeerJ">
        <title>Extensive microbial diversity within the chicken gut microbiome revealed by metagenomics and culture.</title>
        <authorList>
            <person name="Gilroy R."/>
            <person name="Ravi A."/>
            <person name="Getino M."/>
            <person name="Pursley I."/>
            <person name="Horton D.L."/>
            <person name="Alikhan N.F."/>
            <person name="Baker D."/>
            <person name="Gharbi K."/>
            <person name="Hall N."/>
            <person name="Watson M."/>
            <person name="Adriaenssens E.M."/>
            <person name="Foster-Nyarko E."/>
            <person name="Jarju S."/>
            <person name="Secka A."/>
            <person name="Antonio M."/>
            <person name="Oren A."/>
            <person name="Chaudhuri R.R."/>
            <person name="La Ragione R."/>
            <person name="Hildebrand F."/>
            <person name="Pallen M.J."/>
        </authorList>
    </citation>
    <scope>NUCLEOTIDE SEQUENCE</scope>
    <source>
        <strain evidence="13">CHK160-1198</strain>
    </source>
</reference>
<protein>
    <recommendedName>
        <fullName evidence="3 11">Chorismate synthase</fullName>
        <shortName evidence="11">CS</shortName>
        <ecNumber evidence="3 11">4.2.3.5</ecNumber>
    </recommendedName>
    <alternativeName>
        <fullName evidence="11">5-enolpyruvylshikimate-3-phosphate phospholyase</fullName>
    </alternativeName>
</protein>
<evidence type="ECO:0000313" key="13">
    <source>
        <dbReference type="EMBL" id="HIU64090.1"/>
    </source>
</evidence>
<dbReference type="InterPro" id="IPR000453">
    <property type="entry name" value="Chorismate_synth"/>
</dbReference>
<gene>
    <name evidence="11 13" type="primary">aroC</name>
    <name evidence="13" type="ORF">IAB06_03490</name>
</gene>
<evidence type="ECO:0000256" key="3">
    <source>
        <dbReference type="ARBA" id="ARBA00013036"/>
    </source>
</evidence>
<evidence type="ECO:0000256" key="6">
    <source>
        <dbReference type="ARBA" id="ARBA00022643"/>
    </source>
</evidence>
<accession>A0A9D1MP74</accession>
<dbReference type="CDD" id="cd07304">
    <property type="entry name" value="Chorismate_synthase"/>
    <property type="match status" value="1"/>
</dbReference>
<evidence type="ECO:0000256" key="12">
    <source>
        <dbReference type="RuleBase" id="RU000605"/>
    </source>
</evidence>
<comment type="caution">
    <text evidence="11">Lacks conserved residue(s) required for the propagation of feature annotation.</text>
</comment>
<comment type="function">
    <text evidence="11">Catalyzes the anti-1,4-elimination of the C-3 phosphate and the C-6 proR hydrogen from 5-enolpyruvylshikimate-3-phosphate (EPSP) to yield chorismate, which is the branch point compound that serves as the starting substrate for the three terminal pathways of aromatic amino acid biosynthesis. This reaction introduces a second double bond into the aromatic ring system.</text>
</comment>
<comment type="catalytic activity">
    <reaction evidence="11 12">
        <text>5-O-(1-carboxyvinyl)-3-phosphoshikimate = chorismate + phosphate</text>
        <dbReference type="Rhea" id="RHEA:21020"/>
        <dbReference type="ChEBI" id="CHEBI:29748"/>
        <dbReference type="ChEBI" id="CHEBI:43474"/>
        <dbReference type="ChEBI" id="CHEBI:57701"/>
        <dbReference type="EC" id="4.2.3.5"/>
    </reaction>
</comment>
<comment type="caution">
    <text evidence="13">The sequence shown here is derived from an EMBL/GenBank/DDBJ whole genome shotgun (WGS) entry which is preliminary data.</text>
</comment>
<keyword evidence="10 11" id="KW-0456">Lyase</keyword>
<comment type="pathway">
    <text evidence="1 11 12">Metabolic intermediate biosynthesis; chorismate biosynthesis; chorismate from D-erythrose 4-phosphate and phosphoenolpyruvate: step 7/7.</text>
</comment>
<dbReference type="PIRSF" id="PIRSF001456">
    <property type="entry name" value="Chorismate_synth"/>
    <property type="match status" value="1"/>
</dbReference>
<comment type="subunit">
    <text evidence="11">Homotetramer.</text>
</comment>
<keyword evidence="4 11" id="KW-0028">Amino-acid biosynthesis</keyword>
<dbReference type="GO" id="GO:0008652">
    <property type="term" value="P:amino acid biosynthetic process"/>
    <property type="evidence" value="ECO:0007669"/>
    <property type="project" value="UniProtKB-KW"/>
</dbReference>
<evidence type="ECO:0000256" key="7">
    <source>
        <dbReference type="ARBA" id="ARBA00022827"/>
    </source>
</evidence>
<dbReference type="GO" id="GO:0010181">
    <property type="term" value="F:FMN binding"/>
    <property type="evidence" value="ECO:0007669"/>
    <property type="project" value="TreeGrafter"/>
</dbReference>
<dbReference type="Gene3D" id="3.60.150.10">
    <property type="entry name" value="Chorismate synthase AroC"/>
    <property type="match status" value="1"/>
</dbReference>
<evidence type="ECO:0000256" key="4">
    <source>
        <dbReference type="ARBA" id="ARBA00022605"/>
    </source>
</evidence>
<evidence type="ECO:0000256" key="10">
    <source>
        <dbReference type="ARBA" id="ARBA00023239"/>
    </source>
</evidence>
<dbReference type="EC" id="4.2.3.5" evidence="3 11"/>
<evidence type="ECO:0000256" key="5">
    <source>
        <dbReference type="ARBA" id="ARBA00022630"/>
    </source>
</evidence>
<dbReference type="GO" id="GO:0005829">
    <property type="term" value="C:cytosol"/>
    <property type="evidence" value="ECO:0007669"/>
    <property type="project" value="TreeGrafter"/>
</dbReference>
<dbReference type="InterPro" id="IPR020541">
    <property type="entry name" value="Chorismate_synthase_CS"/>
</dbReference>
<name>A0A9D1MP74_9FIRM</name>
<evidence type="ECO:0000256" key="8">
    <source>
        <dbReference type="ARBA" id="ARBA00022857"/>
    </source>
</evidence>
<comment type="cofactor">
    <cofactor evidence="11 12">
        <name>FMNH2</name>
        <dbReference type="ChEBI" id="CHEBI:57618"/>
    </cofactor>
    <text evidence="11 12">Reduced FMN (FMNH(2)).</text>
</comment>
<dbReference type="AlphaFoldDB" id="A0A9D1MP74"/>
<proteinExistence type="inferred from homology"/>
<dbReference type="PROSITE" id="PS00789">
    <property type="entry name" value="CHORISMATE_SYNTHASE_3"/>
    <property type="match status" value="1"/>
</dbReference>
<dbReference type="GO" id="GO:0009073">
    <property type="term" value="P:aromatic amino acid family biosynthetic process"/>
    <property type="evidence" value="ECO:0007669"/>
    <property type="project" value="UniProtKB-KW"/>
</dbReference>
<dbReference type="GO" id="GO:0009423">
    <property type="term" value="P:chorismate biosynthetic process"/>
    <property type="evidence" value="ECO:0007669"/>
    <property type="project" value="UniProtKB-UniRule"/>
</dbReference>
<reference evidence="13" key="1">
    <citation type="submission" date="2020-10" db="EMBL/GenBank/DDBJ databases">
        <authorList>
            <person name="Gilroy R."/>
        </authorList>
    </citation>
    <scope>NUCLEOTIDE SEQUENCE</scope>
    <source>
        <strain evidence="13">CHK160-1198</strain>
    </source>
</reference>
<evidence type="ECO:0000256" key="1">
    <source>
        <dbReference type="ARBA" id="ARBA00005044"/>
    </source>
</evidence>
<evidence type="ECO:0000256" key="2">
    <source>
        <dbReference type="ARBA" id="ARBA00008014"/>
    </source>
</evidence>
<dbReference type="GO" id="GO:0004107">
    <property type="term" value="F:chorismate synthase activity"/>
    <property type="evidence" value="ECO:0007669"/>
    <property type="project" value="UniProtKB-UniRule"/>
</dbReference>
<organism evidence="13 14">
    <name type="scientific">Candidatus Avacidaminococcus intestinavium</name>
    <dbReference type="NCBI Taxonomy" id="2840684"/>
    <lineage>
        <taxon>Bacteria</taxon>
        <taxon>Bacillati</taxon>
        <taxon>Bacillota</taxon>
        <taxon>Negativicutes</taxon>
        <taxon>Acidaminococcales</taxon>
        <taxon>Acidaminococcaceae</taxon>
        <taxon>Acidaminococcaceae incertae sedis</taxon>
        <taxon>Candidatus Avacidaminococcus</taxon>
    </lineage>
</organism>
<evidence type="ECO:0000256" key="9">
    <source>
        <dbReference type="ARBA" id="ARBA00023141"/>
    </source>
</evidence>
<dbReference type="NCBIfam" id="NF003793">
    <property type="entry name" value="PRK05382.1"/>
    <property type="match status" value="1"/>
</dbReference>
<dbReference type="Proteomes" id="UP000824099">
    <property type="component" value="Unassembled WGS sequence"/>
</dbReference>
<feature type="binding site" evidence="11">
    <location>
        <begin position="304"/>
        <end position="308"/>
    </location>
    <ligand>
        <name>FMN</name>
        <dbReference type="ChEBI" id="CHEBI:58210"/>
    </ligand>
</feature>
<dbReference type="InterPro" id="IPR035904">
    <property type="entry name" value="Chorismate_synth_AroC_sf"/>
</dbReference>
<feature type="binding site" evidence="11">
    <location>
        <position position="47"/>
    </location>
    <ligand>
        <name>NADP(+)</name>
        <dbReference type="ChEBI" id="CHEBI:58349"/>
    </ligand>
</feature>
<dbReference type="EMBL" id="DVNI01000051">
    <property type="protein sequence ID" value="HIU64090.1"/>
    <property type="molecule type" value="Genomic_DNA"/>
</dbReference>
<keyword evidence="6 11" id="KW-0288">FMN</keyword>
<comment type="similarity">
    <text evidence="2 11 12">Belongs to the chorismate synthase family.</text>
</comment>
<dbReference type="PROSITE" id="PS00788">
    <property type="entry name" value="CHORISMATE_SYNTHASE_2"/>
    <property type="match status" value="1"/>
</dbReference>
<evidence type="ECO:0000256" key="11">
    <source>
        <dbReference type="HAMAP-Rule" id="MF_00300"/>
    </source>
</evidence>
<keyword evidence="5 11" id="KW-0285">Flavoprotein</keyword>
<feature type="binding site" evidence="11">
    <location>
        <begin position="125"/>
        <end position="127"/>
    </location>
    <ligand>
        <name>FMN</name>
        <dbReference type="ChEBI" id="CHEBI:58210"/>
    </ligand>
</feature>
<feature type="binding site" evidence="11">
    <location>
        <position position="289"/>
    </location>
    <ligand>
        <name>FMN</name>
        <dbReference type="ChEBI" id="CHEBI:58210"/>
    </ligand>
</feature>
<evidence type="ECO:0000313" key="14">
    <source>
        <dbReference type="Proteomes" id="UP000824099"/>
    </source>
</evidence>
<keyword evidence="9 11" id="KW-0057">Aromatic amino acid biosynthesis</keyword>